<reference evidence="1 2" key="1">
    <citation type="journal article" date="2021" name="Plant Biotechnol. J.">
        <title>Multi-omics assisted identification of the key and species-specific regulatory components of drought-tolerant mechanisms in Gossypium stocksii.</title>
        <authorList>
            <person name="Yu D."/>
            <person name="Ke L."/>
            <person name="Zhang D."/>
            <person name="Wu Y."/>
            <person name="Sun Y."/>
            <person name="Mei J."/>
            <person name="Sun J."/>
            <person name="Sun Y."/>
        </authorList>
    </citation>
    <scope>NUCLEOTIDE SEQUENCE [LARGE SCALE GENOMIC DNA]</scope>
    <source>
        <strain evidence="2">cv. E1</strain>
        <tissue evidence="1">Leaf</tissue>
    </source>
</reference>
<feature type="non-terminal residue" evidence="1">
    <location>
        <position position="1"/>
    </location>
</feature>
<sequence length="53" mass="6253">AHMPRMALPVWPTRPHSHRHTDLSCARLRLHQSHGRVSYTANHTMGHMPVWHR</sequence>
<name>A0A9D3W6Z7_9ROSI</name>
<dbReference type="EMBL" id="JAIQCV010000003">
    <property type="protein sequence ID" value="KAH1114306.1"/>
    <property type="molecule type" value="Genomic_DNA"/>
</dbReference>
<comment type="caution">
    <text evidence="1">The sequence shown here is derived from an EMBL/GenBank/DDBJ whole genome shotgun (WGS) entry which is preliminary data.</text>
</comment>
<evidence type="ECO:0000313" key="1">
    <source>
        <dbReference type="EMBL" id="KAH1114306.1"/>
    </source>
</evidence>
<protein>
    <submittedName>
        <fullName evidence="1">Uncharacterized protein</fullName>
    </submittedName>
</protein>
<keyword evidence="2" id="KW-1185">Reference proteome</keyword>
<organism evidence="1 2">
    <name type="scientific">Gossypium stocksii</name>
    <dbReference type="NCBI Taxonomy" id="47602"/>
    <lineage>
        <taxon>Eukaryota</taxon>
        <taxon>Viridiplantae</taxon>
        <taxon>Streptophyta</taxon>
        <taxon>Embryophyta</taxon>
        <taxon>Tracheophyta</taxon>
        <taxon>Spermatophyta</taxon>
        <taxon>Magnoliopsida</taxon>
        <taxon>eudicotyledons</taxon>
        <taxon>Gunneridae</taxon>
        <taxon>Pentapetalae</taxon>
        <taxon>rosids</taxon>
        <taxon>malvids</taxon>
        <taxon>Malvales</taxon>
        <taxon>Malvaceae</taxon>
        <taxon>Malvoideae</taxon>
        <taxon>Gossypium</taxon>
    </lineage>
</organism>
<dbReference type="AlphaFoldDB" id="A0A9D3W6Z7"/>
<evidence type="ECO:0000313" key="2">
    <source>
        <dbReference type="Proteomes" id="UP000828251"/>
    </source>
</evidence>
<accession>A0A9D3W6Z7</accession>
<gene>
    <name evidence="1" type="ORF">J1N35_007684</name>
</gene>
<dbReference type="Proteomes" id="UP000828251">
    <property type="component" value="Unassembled WGS sequence"/>
</dbReference>
<proteinExistence type="predicted"/>